<evidence type="ECO:0000313" key="2">
    <source>
        <dbReference type="Proteomes" id="UP000694865"/>
    </source>
</evidence>
<dbReference type="PANTHER" id="PTHR13318:SF190">
    <property type="entry name" value="PARTNER OF PAIRED, ISOFORM B"/>
    <property type="match status" value="1"/>
</dbReference>
<name>A0ABM0LV30_SACKO</name>
<dbReference type="PANTHER" id="PTHR13318">
    <property type="entry name" value="PARTNER OF PAIRED, ISOFORM B-RELATED"/>
    <property type="match status" value="1"/>
</dbReference>
<dbReference type="InterPro" id="IPR006553">
    <property type="entry name" value="Leu-rich_rpt_Cys-con_subtyp"/>
</dbReference>
<dbReference type="InterPro" id="IPR032675">
    <property type="entry name" value="LRR_dom_sf"/>
</dbReference>
<feature type="non-terminal residue" evidence="3">
    <location>
        <position position="401"/>
    </location>
</feature>
<dbReference type="PRINTS" id="PR00449">
    <property type="entry name" value="RASTRNSFRMNG"/>
</dbReference>
<dbReference type="Gene3D" id="3.40.50.300">
    <property type="entry name" value="P-loop containing nucleotide triphosphate hydrolases"/>
    <property type="match status" value="1"/>
</dbReference>
<dbReference type="Proteomes" id="UP000694865">
    <property type="component" value="Unplaced"/>
</dbReference>
<dbReference type="GeneID" id="102806800"/>
<dbReference type="InterPro" id="IPR027417">
    <property type="entry name" value="P-loop_NTPase"/>
</dbReference>
<dbReference type="Pfam" id="PF25372">
    <property type="entry name" value="DUF7885"/>
    <property type="match status" value="1"/>
</dbReference>
<keyword evidence="2" id="KW-1185">Reference proteome</keyword>
<proteinExistence type="predicted"/>
<dbReference type="SUPFAM" id="SSF52047">
    <property type="entry name" value="RNI-like"/>
    <property type="match status" value="1"/>
</dbReference>
<dbReference type="SUPFAM" id="SSF52540">
    <property type="entry name" value="P-loop containing nucleoside triphosphate hydrolases"/>
    <property type="match status" value="1"/>
</dbReference>
<dbReference type="SMART" id="SM00367">
    <property type="entry name" value="LRR_CC"/>
    <property type="match status" value="7"/>
</dbReference>
<feature type="domain" description="F-box/LRR-repeat protein 15-like leucin rich repeat" evidence="1">
    <location>
        <begin position="143"/>
        <end position="263"/>
    </location>
</feature>
<gene>
    <name evidence="3" type="primary">LOC102806800</name>
</gene>
<dbReference type="RefSeq" id="XP_006811621.1">
    <property type="nucleotide sequence ID" value="XM_006811558.1"/>
</dbReference>
<evidence type="ECO:0000313" key="3">
    <source>
        <dbReference type="RefSeq" id="XP_006811621.1"/>
    </source>
</evidence>
<dbReference type="InterPro" id="IPR057207">
    <property type="entry name" value="FBXL15_LRR"/>
</dbReference>
<sequence length="401" mass="44655">MEIKLTFGKNDTVEQMRESLLEAPALDNLVLDECLCIDDNSVLQFIHVINRKLRTLEARKLYKFTDAAVEVIANRCKELQHVKFIGCNNLGQKSIISLGKHCKKLQSIAFIYENGTDWPLVDDVLSVLVGHFTSDLLATTFVGFKGITDIGISYVAECFHESLNAIDFSSCAHVTDGSLIGLATNCRLLRSVAFNSTSISDKGLKALSEKCINLQHVDVGNCVNVTDQSVKYLAEHCTLLEFISVENCKQITDASLRALTLHCGLLQNVNFHNTGVKKIPITILRLAFLVQFDVKMCKELSFPPPEIINKDVDGITDFYRKRHLGYRLRVLFLGNQGSGKSSLVQSLITDTAKLVDHPTDGVNVELWNPFHGVANEVLLERELSPDEKILGLDMWDTSGRT</sequence>
<reference evidence="3" key="1">
    <citation type="submission" date="2025-08" db="UniProtKB">
        <authorList>
            <consortium name="RefSeq"/>
        </authorList>
    </citation>
    <scope>IDENTIFICATION</scope>
    <source>
        <tissue evidence="3">Testes</tissue>
    </source>
</reference>
<accession>A0ABM0LV30</accession>
<evidence type="ECO:0000259" key="1">
    <source>
        <dbReference type="Pfam" id="PF25372"/>
    </source>
</evidence>
<dbReference type="Gene3D" id="3.80.10.10">
    <property type="entry name" value="Ribonuclease Inhibitor"/>
    <property type="match status" value="2"/>
</dbReference>
<protein>
    <submittedName>
        <fullName evidence="3">F-box/LRR-repeat protein 20-like</fullName>
    </submittedName>
</protein>
<organism evidence="2 3">
    <name type="scientific">Saccoglossus kowalevskii</name>
    <name type="common">Acorn worm</name>
    <dbReference type="NCBI Taxonomy" id="10224"/>
    <lineage>
        <taxon>Eukaryota</taxon>
        <taxon>Metazoa</taxon>
        <taxon>Hemichordata</taxon>
        <taxon>Enteropneusta</taxon>
        <taxon>Harrimaniidae</taxon>
        <taxon>Saccoglossus</taxon>
    </lineage>
</organism>